<accession>A0A3S9AZ59</accession>
<dbReference type="Pfam" id="PF00814">
    <property type="entry name" value="TsaD"/>
    <property type="match status" value="1"/>
</dbReference>
<dbReference type="RefSeq" id="WP_126006522.1">
    <property type="nucleotide sequence ID" value="NZ_CP032509.1"/>
</dbReference>
<protein>
    <submittedName>
        <fullName evidence="2">tRNA (Adenosine(37)-N6)-threonylcarbamoyltransferase complex dimerization subunit type 1 TsaB</fullName>
    </submittedName>
</protein>
<evidence type="ECO:0000313" key="3">
    <source>
        <dbReference type="Proteomes" id="UP000268192"/>
    </source>
</evidence>
<dbReference type="PANTHER" id="PTHR11735:SF11">
    <property type="entry name" value="TRNA THREONYLCARBAMOYLADENOSINE BIOSYNTHESIS PROTEIN TSAB"/>
    <property type="match status" value="1"/>
</dbReference>
<dbReference type="SUPFAM" id="SSF53067">
    <property type="entry name" value="Actin-like ATPase domain"/>
    <property type="match status" value="1"/>
</dbReference>
<evidence type="ECO:0000259" key="1">
    <source>
        <dbReference type="Pfam" id="PF00814"/>
    </source>
</evidence>
<dbReference type="GO" id="GO:0016740">
    <property type="term" value="F:transferase activity"/>
    <property type="evidence" value="ECO:0007669"/>
    <property type="project" value="UniProtKB-KW"/>
</dbReference>
<dbReference type="CDD" id="cd24032">
    <property type="entry name" value="ASKHA_NBD_TsaB"/>
    <property type="match status" value="1"/>
</dbReference>
<organism evidence="2 3">
    <name type="scientific">Georhizobium profundi</name>
    <dbReference type="NCBI Taxonomy" id="2341112"/>
    <lineage>
        <taxon>Bacteria</taxon>
        <taxon>Pseudomonadati</taxon>
        <taxon>Pseudomonadota</taxon>
        <taxon>Alphaproteobacteria</taxon>
        <taxon>Hyphomicrobiales</taxon>
        <taxon>Rhizobiaceae</taxon>
        <taxon>Georhizobium</taxon>
    </lineage>
</organism>
<keyword evidence="3" id="KW-1185">Reference proteome</keyword>
<dbReference type="GO" id="GO:0002949">
    <property type="term" value="P:tRNA threonylcarbamoyladenosine modification"/>
    <property type="evidence" value="ECO:0007669"/>
    <property type="project" value="InterPro"/>
</dbReference>
<dbReference type="AlphaFoldDB" id="A0A3S9AZ59"/>
<dbReference type="OrthoDB" id="9809995at2"/>
<keyword evidence="2" id="KW-0808">Transferase</keyword>
<dbReference type="InterPro" id="IPR022496">
    <property type="entry name" value="T6A_TsaB"/>
</dbReference>
<gene>
    <name evidence="2" type="primary">tsaB</name>
    <name evidence="2" type="ORF">D5400_00230</name>
</gene>
<dbReference type="Gene3D" id="3.30.420.40">
    <property type="match status" value="2"/>
</dbReference>
<evidence type="ECO:0000313" key="2">
    <source>
        <dbReference type="EMBL" id="AZN69902.1"/>
    </source>
</evidence>
<reference evidence="2 3" key="1">
    <citation type="submission" date="2018-09" db="EMBL/GenBank/DDBJ databases">
        <title>Marinorhizobium profundi gen. nov., sp. nov., isolated from a deep-sea sediment sample from the New Britain Trench and proposal of Marinorhizobiaceae fam. nov. in the order Rhizobiales of the class Alphaproteobacteria.</title>
        <authorList>
            <person name="Cao J."/>
        </authorList>
    </citation>
    <scope>NUCLEOTIDE SEQUENCE [LARGE SCALE GENOMIC DNA]</scope>
    <source>
        <strain evidence="2 3">WS11</strain>
    </source>
</reference>
<feature type="domain" description="Gcp-like" evidence="1">
    <location>
        <begin position="31"/>
        <end position="140"/>
    </location>
</feature>
<proteinExistence type="predicted"/>
<name>A0A3S9AZ59_9HYPH</name>
<dbReference type="GO" id="GO:0005829">
    <property type="term" value="C:cytosol"/>
    <property type="evidence" value="ECO:0007669"/>
    <property type="project" value="TreeGrafter"/>
</dbReference>
<dbReference type="NCBIfam" id="TIGR03725">
    <property type="entry name" value="T6A_YeaZ"/>
    <property type="match status" value="1"/>
</dbReference>
<dbReference type="InterPro" id="IPR000905">
    <property type="entry name" value="Gcp-like_dom"/>
</dbReference>
<dbReference type="PANTHER" id="PTHR11735">
    <property type="entry name" value="TRNA N6-ADENOSINE THREONYLCARBAMOYLTRANSFERASE"/>
    <property type="match status" value="1"/>
</dbReference>
<dbReference type="InterPro" id="IPR043129">
    <property type="entry name" value="ATPase_NBD"/>
</dbReference>
<dbReference type="EMBL" id="CP032509">
    <property type="protein sequence ID" value="AZN69902.1"/>
    <property type="molecule type" value="Genomic_DNA"/>
</dbReference>
<dbReference type="KEGG" id="abaw:D5400_00230"/>
<sequence>MIILALDSSASLCAAAFYDATNGTALGRVVEDIGRGHAERMMAVIEAARLEAGMALKEIDRIAVTIGPGSFTGIRVGVATARGLALALGRPSVGVTTLEALAASAETANTAIMAVLDARRDEVFAQVFATDGTPLTDPAALSVAGAADLAARHDACLIGSGSPLVASLMGQPERVISEAGTVEIVDVARIGAEKTASAPPAPLYLRSPDAKPQEAYLLARQERLAQ</sequence>
<dbReference type="Proteomes" id="UP000268192">
    <property type="component" value="Chromosome"/>
</dbReference>